<sequence>MSVDDVQGDLKPYGNGDSGTALAQDHQAVLPINPAAGISNGTYTHTPASHIVTTAAPARDAYDEDETEDEDMIGGTIYDSPKRESVDDRPVPGSSEGEAPASLSPVPPSKHDFPGRTAATVSSKGNRIMSEDEESSADMDAHREVDDDQARDEVSDAEDEDEDEVAQQEYKDSADEEDYEDEEEDDIDLEEMDDDEDEDFDMGGKKSKRKGKSAKKNGVGSRTGL</sequence>
<dbReference type="EMBL" id="JASBWS010000010">
    <property type="protein sequence ID" value="KAJ9114195.1"/>
    <property type="molecule type" value="Genomic_DNA"/>
</dbReference>
<proteinExistence type="predicted"/>
<dbReference type="Proteomes" id="UP001230649">
    <property type="component" value="Unassembled WGS sequence"/>
</dbReference>
<accession>A0ACC2WSN8</accession>
<keyword evidence="2" id="KW-1185">Reference proteome</keyword>
<protein>
    <submittedName>
        <fullName evidence="1">Uncharacterized protein</fullName>
    </submittedName>
</protein>
<organism evidence="1 2">
    <name type="scientific">Naganishia adeliensis</name>
    <dbReference type="NCBI Taxonomy" id="92952"/>
    <lineage>
        <taxon>Eukaryota</taxon>
        <taxon>Fungi</taxon>
        <taxon>Dikarya</taxon>
        <taxon>Basidiomycota</taxon>
        <taxon>Agaricomycotina</taxon>
        <taxon>Tremellomycetes</taxon>
        <taxon>Filobasidiales</taxon>
        <taxon>Filobasidiaceae</taxon>
        <taxon>Naganishia</taxon>
    </lineage>
</organism>
<gene>
    <name evidence="1" type="ORF">QFC20_001711</name>
</gene>
<name>A0ACC2WSN8_9TREE</name>
<comment type="caution">
    <text evidence="1">The sequence shown here is derived from an EMBL/GenBank/DDBJ whole genome shotgun (WGS) entry which is preliminary data.</text>
</comment>
<reference evidence="1" key="1">
    <citation type="submission" date="2023-04" db="EMBL/GenBank/DDBJ databases">
        <title>Draft Genome sequencing of Naganishia species isolated from polar environments using Oxford Nanopore Technology.</title>
        <authorList>
            <person name="Leo P."/>
            <person name="Venkateswaran K."/>
        </authorList>
    </citation>
    <scope>NUCLEOTIDE SEQUENCE</scope>
    <source>
        <strain evidence="1">MNA-CCFEE 5262</strain>
    </source>
</reference>
<evidence type="ECO:0000313" key="1">
    <source>
        <dbReference type="EMBL" id="KAJ9114195.1"/>
    </source>
</evidence>
<evidence type="ECO:0000313" key="2">
    <source>
        <dbReference type="Proteomes" id="UP001230649"/>
    </source>
</evidence>